<sequence>MDALPYSGIPAHKIKIIFQAACARRHRNPQIEDIIRTTGTDVDREVVSAILEGALRLLPPDRSEEGDSLRREKEAIRAAHANAAEHSFVQAIKECYQGGMRDESQQKKDIRQAIDNGVENIIKLTPDIMFDTPAEFNGKQICWMEFKNTFRFRKNPFIHRKHIKQVKRYRDALGPGVIVYRLGYEQNLFQIEGVGCYRETDVLSAIGKGVSA</sequence>
<dbReference type="AlphaFoldDB" id="A0A2S6BZK2"/>
<accession>A0A2S6BZK2</accession>
<protein>
    <submittedName>
        <fullName evidence="1">Uncharacterized protein</fullName>
    </submittedName>
</protein>
<evidence type="ECO:0000313" key="2">
    <source>
        <dbReference type="Proteomes" id="UP000237631"/>
    </source>
</evidence>
<organism evidence="1 2">
    <name type="scientific">Cercospora berteroae</name>
    <dbReference type="NCBI Taxonomy" id="357750"/>
    <lineage>
        <taxon>Eukaryota</taxon>
        <taxon>Fungi</taxon>
        <taxon>Dikarya</taxon>
        <taxon>Ascomycota</taxon>
        <taxon>Pezizomycotina</taxon>
        <taxon>Dothideomycetes</taxon>
        <taxon>Dothideomycetidae</taxon>
        <taxon>Mycosphaerellales</taxon>
        <taxon>Mycosphaerellaceae</taxon>
        <taxon>Cercospora</taxon>
    </lineage>
</organism>
<keyword evidence="2" id="KW-1185">Reference proteome</keyword>
<name>A0A2S6BZK2_9PEZI</name>
<gene>
    <name evidence="1" type="ORF">CBER1_11773</name>
</gene>
<dbReference type="Pfam" id="PF14811">
    <property type="entry name" value="TPD"/>
    <property type="match status" value="1"/>
</dbReference>
<comment type="caution">
    <text evidence="1">The sequence shown here is derived from an EMBL/GenBank/DDBJ whole genome shotgun (WGS) entry which is preliminary data.</text>
</comment>
<dbReference type="InterPro" id="IPR029404">
    <property type="entry name" value="CDIN1"/>
</dbReference>
<evidence type="ECO:0000313" key="1">
    <source>
        <dbReference type="EMBL" id="PPJ52917.1"/>
    </source>
</evidence>
<proteinExistence type="predicted"/>
<dbReference type="Proteomes" id="UP000237631">
    <property type="component" value="Unassembled WGS sequence"/>
</dbReference>
<reference evidence="2" key="1">
    <citation type="journal article" date="2017" name="bioRxiv">
        <title>Conservation of a gene cluster reveals novel cercosporin biosynthetic mechanisms and extends production to the genus Colletotrichum.</title>
        <authorList>
            <person name="de Jonge R."/>
            <person name="Ebert M.K."/>
            <person name="Huitt-Roehl C.R."/>
            <person name="Pal P."/>
            <person name="Suttle J.C."/>
            <person name="Spanner R.E."/>
            <person name="Neubauer J.D."/>
            <person name="Jurick W.M.II."/>
            <person name="Stott K.A."/>
            <person name="Secor G.A."/>
            <person name="Thomma B.P.H.J."/>
            <person name="Van de Peer Y."/>
            <person name="Townsend C.A."/>
            <person name="Bolton M.D."/>
        </authorList>
    </citation>
    <scope>NUCLEOTIDE SEQUENCE [LARGE SCALE GENOMIC DNA]</scope>
    <source>
        <strain evidence="2">CBS538.71</strain>
    </source>
</reference>
<dbReference type="EMBL" id="PNEN01001640">
    <property type="protein sequence ID" value="PPJ52917.1"/>
    <property type="molecule type" value="Genomic_DNA"/>
</dbReference>
<dbReference type="STRING" id="357750.A0A2S6BZK2"/>
<dbReference type="OrthoDB" id="3840045at2759"/>